<keyword evidence="1" id="KW-0645">Protease</keyword>
<evidence type="ECO:0000259" key="4">
    <source>
        <dbReference type="Pfam" id="PF07687"/>
    </source>
</evidence>
<sequence>MSLDQIREFVEKNKEEYLETLFTLLRQKSISAQNIGMEETSAMLLEMLADIGMDSRLIETDGHPVVYGEMMKEDNDFTLLIYGHYDVQPADPIEEWNSAPFEPTIRDGKIYCRGVGDNKGQLMAQILALKSYQEVIGDLPINIKLVFEGEEESGSPNIAKFVSEHRDLLKADLVYTSDGPMHESGAPFVLLGVRGMLYVELNAKGSDWDNHSGNKGNIAPNPAWQLVDLLGTMKDDEGNILIEGFYDDLQKPTANEEELISTLPYDAEQVADQIGYKGFDMTREEYYRKLTLEPTLNIAGFHSGYGGEGAKTIIPSTAMVKMDMRLVIDQDPNDILEKFIKHVHKHAPGVEVVSHGSMKPSRTSPDLEVVKVVKEAVKEAYHEEPVLQPSLGGSLPDYVWTQILGVPSVIVPYANSDEANHSPNENLDVDKFLKGIVCTCSVIRSLGE</sequence>
<dbReference type="GO" id="GO:0008233">
    <property type="term" value="F:peptidase activity"/>
    <property type="evidence" value="ECO:0007669"/>
    <property type="project" value="UniProtKB-KW"/>
</dbReference>
<dbReference type="EMBL" id="BBXV01000042">
    <property type="protein sequence ID" value="GAQ19278.1"/>
    <property type="molecule type" value="Genomic_DNA"/>
</dbReference>
<proteinExistence type="predicted"/>
<evidence type="ECO:0000313" key="5">
    <source>
        <dbReference type="EMBL" id="GAQ19278.1"/>
    </source>
</evidence>
<gene>
    <name evidence="5" type="ORF">OPHB3_3240</name>
</gene>
<accession>A0A0U9H9B8</accession>
<dbReference type="Gene3D" id="3.40.630.10">
    <property type="entry name" value="Zn peptidases"/>
    <property type="match status" value="1"/>
</dbReference>
<evidence type="ECO:0000256" key="2">
    <source>
        <dbReference type="ARBA" id="ARBA00022723"/>
    </source>
</evidence>
<dbReference type="AlphaFoldDB" id="A0A0U9H9B8"/>
<dbReference type="InterPro" id="IPR051458">
    <property type="entry name" value="Cyt/Met_Dipeptidase"/>
</dbReference>
<dbReference type="SUPFAM" id="SSF53187">
    <property type="entry name" value="Zn-dependent exopeptidases"/>
    <property type="match status" value="1"/>
</dbReference>
<protein>
    <submittedName>
        <fullName evidence="5">Succinyl-diaminopimelate desuccinylase</fullName>
    </submittedName>
</protein>
<name>A0A0U9H9B8_9BACI</name>
<comment type="caution">
    <text evidence="5">The sequence shown here is derived from an EMBL/GenBank/DDBJ whole genome shotgun (WGS) entry which is preliminary data.</text>
</comment>
<keyword evidence="3" id="KW-0378">Hydrolase</keyword>
<dbReference type="InterPro" id="IPR011650">
    <property type="entry name" value="Peptidase_M20_dimer"/>
</dbReference>
<dbReference type="GO" id="GO:0006508">
    <property type="term" value="P:proteolysis"/>
    <property type="evidence" value="ECO:0007669"/>
    <property type="project" value="UniProtKB-KW"/>
</dbReference>
<reference evidence="5 6" key="2">
    <citation type="journal article" date="2016" name="Genome Announc.">
        <title>Draft Genome Sequence of Oceanobacillus picturae Heshi-B3, Isolated from Fermented Rice Bran in a Traditional Japanese Seafood Dish.</title>
        <authorList>
            <person name="Akuzawa S."/>
            <person name="Nagaoka J."/>
            <person name="Kanekatsu M."/>
            <person name="Kanesaki Y."/>
            <person name="Suzuki T."/>
        </authorList>
    </citation>
    <scope>NUCLEOTIDE SEQUENCE [LARGE SCALE GENOMIC DNA]</scope>
    <source>
        <strain evidence="5 6">Heshi-B3</strain>
    </source>
</reference>
<dbReference type="RefSeq" id="WP_058950988.1">
    <property type="nucleotide sequence ID" value="NZ_BBXV01000042.1"/>
</dbReference>
<dbReference type="Gene3D" id="3.30.70.360">
    <property type="match status" value="1"/>
</dbReference>
<dbReference type="Pfam" id="PF07687">
    <property type="entry name" value="M20_dimer"/>
    <property type="match status" value="1"/>
</dbReference>
<dbReference type="InterPro" id="IPR002933">
    <property type="entry name" value="Peptidase_M20"/>
</dbReference>
<dbReference type="GO" id="GO:0046872">
    <property type="term" value="F:metal ion binding"/>
    <property type="evidence" value="ECO:0007669"/>
    <property type="project" value="UniProtKB-KW"/>
</dbReference>
<dbReference type="NCBIfam" id="NF006579">
    <property type="entry name" value="PRK09104.1"/>
    <property type="match status" value="1"/>
</dbReference>
<keyword evidence="2" id="KW-0479">Metal-binding</keyword>
<dbReference type="PANTHER" id="PTHR43270:SF8">
    <property type="entry name" value="DI- AND TRIPEPTIDASE DUG2-RELATED"/>
    <property type="match status" value="1"/>
</dbReference>
<evidence type="ECO:0000313" key="6">
    <source>
        <dbReference type="Proteomes" id="UP000052946"/>
    </source>
</evidence>
<dbReference type="PANTHER" id="PTHR43270">
    <property type="entry name" value="BETA-ALA-HIS DIPEPTIDASE"/>
    <property type="match status" value="1"/>
</dbReference>
<reference evidence="6" key="1">
    <citation type="submission" date="2015-07" db="EMBL/GenBank/DDBJ databases">
        <title>Draft Genome Sequence of Oceanobacillus picturae Heshi-B3 that Was Isolated from Fermented Rice Bran with Aging Salted Mackerel, Which Was Named Heshiko as Traditional Fermented Seafood in Japan.</title>
        <authorList>
            <person name="Akuzawa S."/>
            <person name="Nakagawa J."/>
            <person name="Kanekatsu T."/>
            <person name="Kanesaki Y."/>
            <person name="Suzuki T."/>
        </authorList>
    </citation>
    <scope>NUCLEOTIDE SEQUENCE [LARGE SCALE GENOMIC DNA]</scope>
    <source>
        <strain evidence="6">Heshi-B3</strain>
    </source>
</reference>
<evidence type="ECO:0000256" key="3">
    <source>
        <dbReference type="ARBA" id="ARBA00022801"/>
    </source>
</evidence>
<organism evidence="5 6">
    <name type="scientific">Oceanobacillus picturae</name>
    <dbReference type="NCBI Taxonomy" id="171693"/>
    <lineage>
        <taxon>Bacteria</taxon>
        <taxon>Bacillati</taxon>
        <taxon>Bacillota</taxon>
        <taxon>Bacilli</taxon>
        <taxon>Bacillales</taxon>
        <taxon>Bacillaceae</taxon>
        <taxon>Oceanobacillus</taxon>
    </lineage>
</organism>
<dbReference type="Pfam" id="PF01546">
    <property type="entry name" value="Peptidase_M20"/>
    <property type="match status" value="1"/>
</dbReference>
<dbReference type="Proteomes" id="UP000052946">
    <property type="component" value="Unassembled WGS sequence"/>
</dbReference>
<dbReference type="NCBIfam" id="NF005034">
    <property type="entry name" value="PRK06446.1"/>
    <property type="match status" value="1"/>
</dbReference>
<evidence type="ECO:0000256" key="1">
    <source>
        <dbReference type="ARBA" id="ARBA00022670"/>
    </source>
</evidence>
<feature type="domain" description="Peptidase M20 dimerisation" evidence="4">
    <location>
        <begin position="192"/>
        <end position="349"/>
    </location>
</feature>
<dbReference type="OrthoDB" id="9761532at2"/>